<sequence>MLSDDCFVHSDLQKSGHMIKMLITAAGLCNCGVSSEICSALSSALRSNPSHLRYLDLSMNKIGDSGVKILSTVLKNPHCKLVRLKLFDCLITEEGCAALISALRSNPSHLRDLYLSGNKLGDSGNKTLSEFKDNENYKLQTLW</sequence>
<organism evidence="3 4">
    <name type="scientific">Bagarius yarrelli</name>
    <name type="common">Goonch</name>
    <name type="synonym">Bagrus yarrelli</name>
    <dbReference type="NCBI Taxonomy" id="175774"/>
    <lineage>
        <taxon>Eukaryota</taxon>
        <taxon>Metazoa</taxon>
        <taxon>Chordata</taxon>
        <taxon>Craniata</taxon>
        <taxon>Vertebrata</taxon>
        <taxon>Euteleostomi</taxon>
        <taxon>Actinopterygii</taxon>
        <taxon>Neopterygii</taxon>
        <taxon>Teleostei</taxon>
        <taxon>Ostariophysi</taxon>
        <taxon>Siluriformes</taxon>
        <taxon>Sisoridae</taxon>
        <taxon>Sisorinae</taxon>
        <taxon>Bagarius</taxon>
    </lineage>
</organism>
<evidence type="ECO:0000313" key="4">
    <source>
        <dbReference type="Proteomes" id="UP000319801"/>
    </source>
</evidence>
<protein>
    <submittedName>
        <fullName evidence="3">Ribonuclease inhibitor</fullName>
    </submittedName>
</protein>
<keyword evidence="1" id="KW-0433">Leucine-rich repeat</keyword>
<accession>A0A556TMA8</accession>
<keyword evidence="2" id="KW-0677">Repeat</keyword>
<dbReference type="Gene3D" id="3.80.10.10">
    <property type="entry name" value="Ribonuclease Inhibitor"/>
    <property type="match status" value="1"/>
</dbReference>
<dbReference type="InterPro" id="IPR051261">
    <property type="entry name" value="NLR"/>
</dbReference>
<dbReference type="OrthoDB" id="120976at2759"/>
<evidence type="ECO:0000256" key="2">
    <source>
        <dbReference type="ARBA" id="ARBA00022737"/>
    </source>
</evidence>
<proteinExistence type="predicted"/>
<dbReference type="SMART" id="SM00368">
    <property type="entry name" value="LRR_RI"/>
    <property type="match status" value="3"/>
</dbReference>
<keyword evidence="4" id="KW-1185">Reference proteome</keyword>
<dbReference type="InterPro" id="IPR032675">
    <property type="entry name" value="LRR_dom_sf"/>
</dbReference>
<dbReference type="Proteomes" id="UP000319801">
    <property type="component" value="Unassembled WGS sequence"/>
</dbReference>
<dbReference type="InterPro" id="IPR001611">
    <property type="entry name" value="Leu-rich_rpt"/>
</dbReference>
<dbReference type="Pfam" id="PF13516">
    <property type="entry name" value="LRR_6"/>
    <property type="match status" value="2"/>
</dbReference>
<name>A0A556TMA8_BAGYA</name>
<evidence type="ECO:0000313" key="3">
    <source>
        <dbReference type="EMBL" id="TSK22499.1"/>
    </source>
</evidence>
<comment type="caution">
    <text evidence="3">The sequence shown here is derived from an EMBL/GenBank/DDBJ whole genome shotgun (WGS) entry which is preliminary data.</text>
</comment>
<dbReference type="SUPFAM" id="SSF52047">
    <property type="entry name" value="RNI-like"/>
    <property type="match status" value="1"/>
</dbReference>
<reference evidence="3 4" key="1">
    <citation type="journal article" date="2019" name="Genome Biol. Evol.">
        <title>Whole-Genome Sequencing of the Giant Devil Catfish, Bagarius yarrelli.</title>
        <authorList>
            <person name="Jiang W."/>
            <person name="Lv Y."/>
            <person name="Cheng L."/>
            <person name="Yang K."/>
            <person name="Chao B."/>
            <person name="Wang X."/>
            <person name="Li Y."/>
            <person name="Pan X."/>
            <person name="You X."/>
            <person name="Zhang Y."/>
            <person name="Yang J."/>
            <person name="Li J."/>
            <person name="Zhang X."/>
            <person name="Liu S."/>
            <person name="Sun C."/>
            <person name="Yang J."/>
            <person name="Shi Q."/>
        </authorList>
    </citation>
    <scope>NUCLEOTIDE SEQUENCE [LARGE SCALE GENOMIC DNA]</scope>
    <source>
        <strain evidence="3">JWS20170419001</strain>
        <tissue evidence="3">Muscle</tissue>
    </source>
</reference>
<dbReference type="AlphaFoldDB" id="A0A556TMA8"/>
<dbReference type="EMBL" id="VCAZ01000006">
    <property type="protein sequence ID" value="TSK22499.1"/>
    <property type="molecule type" value="Genomic_DNA"/>
</dbReference>
<gene>
    <name evidence="3" type="ORF">Baya_1857</name>
</gene>
<dbReference type="PANTHER" id="PTHR24106">
    <property type="entry name" value="NACHT, LRR AND CARD DOMAINS-CONTAINING"/>
    <property type="match status" value="1"/>
</dbReference>
<evidence type="ECO:0000256" key="1">
    <source>
        <dbReference type="ARBA" id="ARBA00022614"/>
    </source>
</evidence>